<dbReference type="InterPro" id="IPR037800">
    <property type="entry name" value="GCN5"/>
</dbReference>
<dbReference type="GO" id="GO:0005634">
    <property type="term" value="C:nucleus"/>
    <property type="evidence" value="ECO:0007669"/>
    <property type="project" value="UniProtKB-SubCell"/>
</dbReference>
<keyword evidence="6" id="KW-0805">Transcription regulation</keyword>
<dbReference type="PROSITE" id="PS00633">
    <property type="entry name" value="BROMODOMAIN_1"/>
    <property type="match status" value="1"/>
</dbReference>
<comment type="caution">
    <text evidence="16">The sequence shown here is derived from an EMBL/GenBank/DDBJ whole genome shotgun (WGS) entry which is preliminary data.</text>
</comment>
<keyword evidence="7 12" id="KW-0103">Bromodomain</keyword>
<evidence type="ECO:0000256" key="13">
    <source>
        <dbReference type="SAM" id="MobiDB-lite"/>
    </source>
</evidence>
<dbReference type="InterPro" id="IPR001487">
    <property type="entry name" value="Bromodomain"/>
</dbReference>
<protein>
    <recommendedName>
        <fullName evidence="3">histone acetyltransferase</fullName>
        <ecNumber evidence="3">2.3.1.48</ecNumber>
    </recommendedName>
</protein>
<evidence type="ECO:0000256" key="2">
    <source>
        <dbReference type="ARBA" id="ARBA00008607"/>
    </source>
</evidence>
<keyword evidence="11" id="KW-0012">Acyltransferase</keyword>
<evidence type="ECO:0000313" key="17">
    <source>
        <dbReference type="Proteomes" id="UP001140091"/>
    </source>
</evidence>
<feature type="compositionally biased region" description="Low complexity" evidence="13">
    <location>
        <begin position="327"/>
        <end position="341"/>
    </location>
</feature>
<evidence type="ECO:0000256" key="9">
    <source>
        <dbReference type="ARBA" id="ARBA00023163"/>
    </source>
</evidence>
<dbReference type="Proteomes" id="UP001140091">
    <property type="component" value="Unassembled WGS sequence"/>
</dbReference>
<dbReference type="EC" id="2.3.1.48" evidence="3"/>
<feature type="compositionally biased region" description="Pro residues" evidence="13">
    <location>
        <begin position="396"/>
        <end position="406"/>
    </location>
</feature>
<feature type="region of interest" description="Disordered" evidence="13">
    <location>
        <begin position="130"/>
        <end position="487"/>
    </location>
</feature>
<dbReference type="CDD" id="cd04301">
    <property type="entry name" value="NAT_SF"/>
    <property type="match status" value="1"/>
</dbReference>
<keyword evidence="10" id="KW-0539">Nucleus</keyword>
<dbReference type="InterPro" id="IPR036427">
    <property type="entry name" value="Bromodomain-like_sf"/>
</dbReference>
<dbReference type="OrthoDB" id="1937912at2759"/>
<evidence type="ECO:0000256" key="6">
    <source>
        <dbReference type="ARBA" id="ARBA00023015"/>
    </source>
</evidence>
<keyword evidence="9" id="KW-0804">Transcription</keyword>
<dbReference type="CDD" id="cd05509">
    <property type="entry name" value="Bromo_gcn5_like"/>
    <property type="match status" value="1"/>
</dbReference>
<evidence type="ECO:0000259" key="14">
    <source>
        <dbReference type="PROSITE" id="PS50014"/>
    </source>
</evidence>
<dbReference type="GO" id="GO:0045944">
    <property type="term" value="P:positive regulation of transcription by RNA polymerase II"/>
    <property type="evidence" value="ECO:0007669"/>
    <property type="project" value="TreeGrafter"/>
</dbReference>
<dbReference type="PRINTS" id="PR00503">
    <property type="entry name" value="BROMODOMAIN"/>
</dbReference>
<evidence type="ECO:0000256" key="4">
    <source>
        <dbReference type="ARBA" id="ARBA00022679"/>
    </source>
</evidence>
<evidence type="ECO:0000313" key="16">
    <source>
        <dbReference type="EMBL" id="KAJ2930270.1"/>
    </source>
</evidence>
<dbReference type="AlphaFoldDB" id="A0A9W8J8U5"/>
<feature type="compositionally biased region" description="Low complexity" evidence="13">
    <location>
        <begin position="136"/>
        <end position="176"/>
    </location>
</feature>
<dbReference type="InterPro" id="IPR000182">
    <property type="entry name" value="GNAT_dom"/>
</dbReference>
<feature type="compositionally biased region" description="Low complexity" evidence="13">
    <location>
        <begin position="357"/>
        <end position="374"/>
    </location>
</feature>
<dbReference type="GO" id="GO:0010484">
    <property type="term" value="F:histone H3 acetyltransferase activity"/>
    <property type="evidence" value="ECO:0007669"/>
    <property type="project" value="TreeGrafter"/>
</dbReference>
<gene>
    <name evidence="16" type="ORF">H1R20_g6848</name>
</gene>
<dbReference type="InterPro" id="IPR016181">
    <property type="entry name" value="Acyl_CoA_acyltransferase"/>
</dbReference>
<dbReference type="InterPro" id="IPR018359">
    <property type="entry name" value="Bromodomain_CS"/>
</dbReference>
<dbReference type="SUPFAM" id="SSF55729">
    <property type="entry name" value="Acyl-CoA N-acyltransferases (Nat)"/>
    <property type="match status" value="1"/>
</dbReference>
<dbReference type="EMBL" id="JANBPK010000846">
    <property type="protein sequence ID" value="KAJ2930270.1"/>
    <property type="molecule type" value="Genomic_DNA"/>
</dbReference>
<evidence type="ECO:0000256" key="12">
    <source>
        <dbReference type="PROSITE-ProRule" id="PRU00035"/>
    </source>
</evidence>
<dbReference type="GO" id="GO:0000123">
    <property type="term" value="C:histone acetyltransferase complex"/>
    <property type="evidence" value="ECO:0007669"/>
    <property type="project" value="TreeGrafter"/>
</dbReference>
<dbReference type="PANTHER" id="PTHR45750:SF3">
    <property type="entry name" value="HISTONE ACETYLTRANSFERASE"/>
    <property type="match status" value="1"/>
</dbReference>
<organism evidence="16 17">
    <name type="scientific">Candolleomyces eurysporus</name>
    <dbReference type="NCBI Taxonomy" id="2828524"/>
    <lineage>
        <taxon>Eukaryota</taxon>
        <taxon>Fungi</taxon>
        <taxon>Dikarya</taxon>
        <taxon>Basidiomycota</taxon>
        <taxon>Agaricomycotina</taxon>
        <taxon>Agaricomycetes</taxon>
        <taxon>Agaricomycetidae</taxon>
        <taxon>Agaricales</taxon>
        <taxon>Agaricineae</taxon>
        <taxon>Psathyrellaceae</taxon>
        <taxon>Candolleomyces</taxon>
    </lineage>
</organism>
<feature type="compositionally biased region" description="Low complexity" evidence="13">
    <location>
        <begin position="437"/>
        <end position="450"/>
    </location>
</feature>
<reference evidence="16" key="1">
    <citation type="submission" date="2022-06" db="EMBL/GenBank/DDBJ databases">
        <title>Genome Sequence of Candolleomyces eurysporus.</title>
        <authorList>
            <person name="Buettner E."/>
        </authorList>
    </citation>
    <scope>NUCLEOTIDE SEQUENCE</scope>
    <source>
        <strain evidence="16">VTCC 930004</strain>
    </source>
</reference>
<dbReference type="Pfam" id="PF00439">
    <property type="entry name" value="Bromodomain"/>
    <property type="match status" value="1"/>
</dbReference>
<feature type="non-terminal residue" evidence="16">
    <location>
        <position position="816"/>
    </location>
</feature>
<keyword evidence="4" id="KW-0808">Transferase</keyword>
<evidence type="ECO:0000256" key="5">
    <source>
        <dbReference type="ARBA" id="ARBA00022853"/>
    </source>
</evidence>
<evidence type="ECO:0000256" key="7">
    <source>
        <dbReference type="ARBA" id="ARBA00023117"/>
    </source>
</evidence>
<evidence type="ECO:0000256" key="3">
    <source>
        <dbReference type="ARBA" id="ARBA00013184"/>
    </source>
</evidence>
<dbReference type="Gene3D" id="1.20.920.10">
    <property type="entry name" value="Bromodomain-like"/>
    <property type="match status" value="1"/>
</dbReference>
<feature type="compositionally biased region" description="Low complexity" evidence="13">
    <location>
        <begin position="248"/>
        <end position="260"/>
    </location>
</feature>
<keyword evidence="5" id="KW-0156">Chromatin regulator</keyword>
<feature type="domain" description="N-acetyltransferase" evidence="15">
    <location>
        <begin position="484"/>
        <end position="633"/>
    </location>
</feature>
<name>A0A9W8J8U5_9AGAR</name>
<comment type="subcellular location">
    <subcellularLocation>
        <location evidence="1">Nucleus</location>
    </subcellularLocation>
</comment>
<feature type="compositionally biased region" description="Basic residues" evidence="13">
    <location>
        <begin position="296"/>
        <end position="306"/>
    </location>
</feature>
<feature type="compositionally biased region" description="Polar residues" evidence="13">
    <location>
        <begin position="219"/>
        <end position="228"/>
    </location>
</feature>
<accession>A0A9W8J8U5</accession>
<dbReference type="SUPFAM" id="SSF47370">
    <property type="entry name" value="Bromodomain"/>
    <property type="match status" value="1"/>
</dbReference>
<evidence type="ECO:0000256" key="10">
    <source>
        <dbReference type="ARBA" id="ARBA00023242"/>
    </source>
</evidence>
<dbReference type="PANTHER" id="PTHR45750">
    <property type="entry name" value="GH11602P"/>
    <property type="match status" value="1"/>
</dbReference>
<evidence type="ECO:0000259" key="15">
    <source>
        <dbReference type="PROSITE" id="PS51186"/>
    </source>
</evidence>
<feature type="compositionally biased region" description="Polar residues" evidence="13">
    <location>
        <begin position="416"/>
        <end position="436"/>
    </location>
</feature>
<evidence type="ECO:0000256" key="1">
    <source>
        <dbReference type="ARBA" id="ARBA00004123"/>
    </source>
</evidence>
<sequence length="816" mass="89325">MVKVAYPVSNDRSHLSWSLLSLKIARHAPCTLCPCAGLHPGPGITVVSDNASVYDEADDDDDDSSPQSYLDMCGCGHDVKTHNADEIGLGRPEWTRRSNVGIRIDEILQDSGRLFDFRYIDEDVKSLRKQMIPPGTSTTASSTASAQQTISSPHTYSAPPTLSSSPGSTTSSLSDLESQHPPAKRRRATSSSSLSEADYDNPRDQEEEDEEEDLFFKESVSSPTHPSATTRSTRTTGRKYRKGGSGGQAIASSSSSSSSDGEGDKPLASRLAASTSGTAPGRVPGKRTSKLPGHGHSGKKAKKGHHTVAGIAPAHVTPGENGERTKTNGINGGKKVNGTTKVKMEDKMDEGQLSRLAAGVAVDGTTKGTATGAKPPRTEKLSTIELQRGVIQIVPVSPPTKNPHGPPFTVDPSAPQPQDTSMASAQSESQETQVPNTSSQTSMSISPPSSFVQNQNDNNASTSSQPSSTTASSTTTASHNDPSPTYDPRQLIILTGLKTLFQKQLPKMPREYIARLVYDENSRCLAIIKRGYRVVGGISFRPFPQRGFAEIVFFAINGPDQVKGYGGMLMDHFKAHIRKTYPSMHHFLTCADNYAVGYFEKQGFTKDITLDKSIWAGYIKDYEGSTIMQCTMVPKVDYLNKKQVLAVQQAAVLSKVRQMSRSHVIHEGLDVFKDGRWEEGMAVDPKDVPGLRETGWNPEMEKNMQGLNLKSPDYQLMERTLHTLRENSAAWPFQDPVNLDEVPDYLDVIKQPMDFKTMGKKLKANKYKNIEQFVDDAMLIFSNCRLYNPETTKYAKLAHKMEKVLEDLLPSYARRE</sequence>
<dbReference type="PROSITE" id="PS50014">
    <property type="entry name" value="BROMODOMAIN_2"/>
    <property type="match status" value="1"/>
</dbReference>
<dbReference type="SMART" id="SM00297">
    <property type="entry name" value="BROMO"/>
    <property type="match status" value="1"/>
</dbReference>
<proteinExistence type="inferred from homology"/>
<keyword evidence="17" id="KW-1185">Reference proteome</keyword>
<keyword evidence="8" id="KW-0010">Activator</keyword>
<dbReference type="Pfam" id="PF00583">
    <property type="entry name" value="Acetyltransf_1"/>
    <property type="match status" value="1"/>
</dbReference>
<dbReference type="PROSITE" id="PS51186">
    <property type="entry name" value="GNAT"/>
    <property type="match status" value="1"/>
</dbReference>
<feature type="compositionally biased region" description="Low complexity" evidence="13">
    <location>
        <begin position="460"/>
        <end position="478"/>
    </location>
</feature>
<feature type="compositionally biased region" description="Basic and acidic residues" evidence="13">
    <location>
        <begin position="342"/>
        <end position="352"/>
    </location>
</feature>
<feature type="domain" description="Bromo" evidence="14">
    <location>
        <begin position="725"/>
        <end position="795"/>
    </location>
</feature>
<evidence type="ECO:0000256" key="8">
    <source>
        <dbReference type="ARBA" id="ARBA00023159"/>
    </source>
</evidence>
<comment type="similarity">
    <text evidence="2">Belongs to the acetyltransferase family. GCN5 subfamily.</text>
</comment>
<evidence type="ECO:0000256" key="11">
    <source>
        <dbReference type="ARBA" id="ARBA00023315"/>
    </source>
</evidence>
<dbReference type="Gene3D" id="3.40.630.30">
    <property type="match status" value="1"/>
</dbReference>